<keyword evidence="3" id="KW-1185">Reference proteome</keyword>
<evidence type="ECO:0000313" key="2">
    <source>
        <dbReference type="EMBL" id="EPF30225.1"/>
    </source>
</evidence>
<organism evidence="2 3">
    <name type="scientific">Treponema maltophilum ATCC 51939</name>
    <dbReference type="NCBI Taxonomy" id="1125699"/>
    <lineage>
        <taxon>Bacteria</taxon>
        <taxon>Pseudomonadati</taxon>
        <taxon>Spirochaetota</taxon>
        <taxon>Spirochaetia</taxon>
        <taxon>Spirochaetales</taxon>
        <taxon>Treponemataceae</taxon>
        <taxon>Treponema</taxon>
    </lineage>
</organism>
<dbReference type="EMBL" id="ATFF01000006">
    <property type="protein sequence ID" value="EPF30225.1"/>
    <property type="molecule type" value="Genomic_DNA"/>
</dbReference>
<name>S3JYD1_TREMA</name>
<dbReference type="PATRIC" id="fig|1125699.3.peg.548"/>
<sequence>MKILLFYKPPRAGVLRAAATAVVCASTVLCFVSCANGTSAFFGGKEAVSIACPRRFYEDGAQGGSDAGYALYIDSSMRVQKITLAPNALLSGGANRQTLKVVLAKNRVTPFLFYCGETDTKPQGCVYPYDTHASVSGGFTAFVLYKLLLSDAANAENMYERARLFNWQKLHALISAYENPWILNDELMTQKIAEGKFGMRHIKKK</sequence>
<proteinExistence type="predicted"/>
<gene>
    <name evidence="2" type="ORF">HMPREF9194_00539</name>
</gene>
<dbReference type="RefSeq" id="WP_016524836.1">
    <property type="nucleotide sequence ID" value="NZ_KE332518.1"/>
</dbReference>
<protein>
    <recommendedName>
        <fullName evidence="4">Lipoprotein</fullName>
    </recommendedName>
</protein>
<dbReference type="HOGENOM" id="CLU_1337021_0_0_12"/>
<evidence type="ECO:0008006" key="4">
    <source>
        <dbReference type="Google" id="ProtNLM"/>
    </source>
</evidence>
<comment type="caution">
    <text evidence="2">The sequence shown here is derived from an EMBL/GenBank/DDBJ whole genome shotgun (WGS) entry which is preliminary data.</text>
</comment>
<reference evidence="2 3" key="1">
    <citation type="submission" date="2013-04" db="EMBL/GenBank/DDBJ databases">
        <title>The Genome Sequence of Treponema maltophilum ATCC 51939.</title>
        <authorList>
            <consortium name="The Broad Institute Genomics Platform"/>
            <person name="Earl A."/>
            <person name="Ward D."/>
            <person name="Feldgarden M."/>
            <person name="Gevers D."/>
            <person name="Leonetti C."/>
            <person name="Blanton J.M."/>
            <person name="Dewhirst F.E."/>
            <person name="Izard J."/>
            <person name="Walker B."/>
            <person name="Young S."/>
            <person name="Zeng Q."/>
            <person name="Gargeya S."/>
            <person name="Fitzgerald M."/>
            <person name="Haas B."/>
            <person name="Abouelleil A."/>
            <person name="Allen A.W."/>
            <person name="Alvarado L."/>
            <person name="Arachchi H.M."/>
            <person name="Berlin A.M."/>
            <person name="Chapman S.B."/>
            <person name="Gainer-Dewar J."/>
            <person name="Goldberg J."/>
            <person name="Griggs A."/>
            <person name="Gujja S."/>
            <person name="Hansen M."/>
            <person name="Howarth C."/>
            <person name="Imamovic A."/>
            <person name="Ireland A."/>
            <person name="Larimer J."/>
            <person name="McCowan C."/>
            <person name="Murphy C."/>
            <person name="Pearson M."/>
            <person name="Poon T.W."/>
            <person name="Priest M."/>
            <person name="Roberts A."/>
            <person name="Saif S."/>
            <person name="Shea T."/>
            <person name="Sisk P."/>
            <person name="Sykes S."/>
            <person name="Wortman J."/>
            <person name="Nusbaum C."/>
            <person name="Birren B."/>
        </authorList>
    </citation>
    <scope>NUCLEOTIDE SEQUENCE [LARGE SCALE GENOMIC DNA]</scope>
    <source>
        <strain evidence="2 3">ATCC 51939</strain>
    </source>
</reference>
<feature type="signal peptide" evidence="1">
    <location>
        <begin position="1"/>
        <end position="35"/>
    </location>
</feature>
<evidence type="ECO:0000313" key="3">
    <source>
        <dbReference type="Proteomes" id="UP000014541"/>
    </source>
</evidence>
<accession>S3JYD1</accession>
<dbReference type="Proteomes" id="UP000014541">
    <property type="component" value="Unassembled WGS sequence"/>
</dbReference>
<feature type="chain" id="PRO_5004522683" description="Lipoprotein" evidence="1">
    <location>
        <begin position="36"/>
        <end position="205"/>
    </location>
</feature>
<dbReference type="AlphaFoldDB" id="S3JYD1"/>
<keyword evidence="1" id="KW-0732">Signal</keyword>
<evidence type="ECO:0000256" key="1">
    <source>
        <dbReference type="SAM" id="SignalP"/>
    </source>
</evidence>